<organism evidence="6 7">
    <name type="scientific">[Torrubiella] hemipterigena</name>
    <dbReference type="NCBI Taxonomy" id="1531966"/>
    <lineage>
        <taxon>Eukaryota</taxon>
        <taxon>Fungi</taxon>
        <taxon>Dikarya</taxon>
        <taxon>Ascomycota</taxon>
        <taxon>Pezizomycotina</taxon>
        <taxon>Sordariomycetes</taxon>
        <taxon>Hypocreomycetidae</taxon>
        <taxon>Hypocreales</taxon>
        <taxon>Clavicipitaceae</taxon>
        <taxon>Clavicipitaceae incertae sedis</taxon>
        <taxon>'Torrubiella' clade</taxon>
    </lineage>
</organism>
<feature type="chain" id="PRO_5012135969" description="Fungal lipase-type domain-containing protein" evidence="4">
    <location>
        <begin position="16"/>
        <end position="329"/>
    </location>
</feature>
<accession>A0A0A1THD5</accession>
<reference evidence="6 7" key="1">
    <citation type="journal article" date="2015" name="Genome Announc.">
        <title>Draft Genome Sequence and Gene Annotation of the Entomopathogenic Fungus Verticillium hemipterigenum.</title>
        <authorList>
            <person name="Horn F."/>
            <person name="Habel A."/>
            <person name="Scharf D.H."/>
            <person name="Dworschak J."/>
            <person name="Brakhage A.A."/>
            <person name="Guthke R."/>
            <person name="Hertweck C."/>
            <person name="Linde J."/>
        </authorList>
    </citation>
    <scope>NUCLEOTIDE SEQUENCE [LARGE SCALE GENOMIC DNA]</scope>
</reference>
<keyword evidence="2" id="KW-0378">Hydrolase</keyword>
<dbReference type="GO" id="GO:0016787">
    <property type="term" value="F:hydrolase activity"/>
    <property type="evidence" value="ECO:0007669"/>
    <property type="project" value="UniProtKB-KW"/>
</dbReference>
<evidence type="ECO:0000256" key="3">
    <source>
        <dbReference type="SAM" id="MobiDB-lite"/>
    </source>
</evidence>
<evidence type="ECO:0000313" key="6">
    <source>
        <dbReference type="EMBL" id="CEJ89728.1"/>
    </source>
</evidence>
<sequence length="329" mass="35672">MLVASVLSLAAVAAAGPLNVLEKYSETLSLQARDSISQGDFNNFKFYVEHASAAYCNPDVIPGASIACSGQCNTVQRNGVKAIDSVQGSATGIAAYIARDDVRREIVVSVRGSNNIRNFITDVIFKKQSCDLVTDCLLHTGFATAWGEIKDTVYSAIHEGLTLYKDYRVVLTGHSLGGAVAILGGAYLRRDGQPVDVYTYGAPRVGNDAFANFASNQAGTSFRITHTVDPVPRLPPIIFGFRHTTPEVWLSNGKDNNQNFKISDLKLCPGIANTKCNAGTFGLDIIAHLHYMSDTAGCAPFPPKWKRETDQEVEARLNDWSKKDQAYTA</sequence>
<dbReference type="InterPro" id="IPR002921">
    <property type="entry name" value="Fungal_lipase-type"/>
</dbReference>
<proteinExistence type="predicted"/>
<evidence type="ECO:0000259" key="5">
    <source>
        <dbReference type="Pfam" id="PF01764"/>
    </source>
</evidence>
<dbReference type="PANTHER" id="PTHR46640:SF1">
    <property type="entry name" value="FUNGAL LIPASE-LIKE DOMAIN-CONTAINING PROTEIN-RELATED"/>
    <property type="match status" value="1"/>
</dbReference>
<dbReference type="CDD" id="cd00519">
    <property type="entry name" value="Lipase_3"/>
    <property type="match status" value="1"/>
</dbReference>
<gene>
    <name evidence="6" type="ORF">VHEMI05553</name>
</gene>
<dbReference type="GO" id="GO:0006629">
    <property type="term" value="P:lipid metabolic process"/>
    <property type="evidence" value="ECO:0007669"/>
    <property type="project" value="InterPro"/>
</dbReference>
<name>A0A0A1THD5_9HYPO</name>
<feature type="signal peptide" evidence="4">
    <location>
        <begin position="1"/>
        <end position="15"/>
    </location>
</feature>
<dbReference type="Pfam" id="PF01764">
    <property type="entry name" value="Lipase_3"/>
    <property type="match status" value="1"/>
</dbReference>
<dbReference type="Proteomes" id="UP000039046">
    <property type="component" value="Unassembled WGS sequence"/>
</dbReference>
<evidence type="ECO:0000256" key="4">
    <source>
        <dbReference type="SAM" id="SignalP"/>
    </source>
</evidence>
<dbReference type="STRING" id="1531966.A0A0A1THD5"/>
<dbReference type="SUPFAM" id="SSF53474">
    <property type="entry name" value="alpha/beta-Hydrolases"/>
    <property type="match status" value="1"/>
</dbReference>
<feature type="domain" description="Fungal lipase-type" evidence="5">
    <location>
        <begin position="107"/>
        <end position="237"/>
    </location>
</feature>
<dbReference type="InterPro" id="IPR029058">
    <property type="entry name" value="AB_hydrolase_fold"/>
</dbReference>
<protein>
    <recommendedName>
        <fullName evidence="5">Fungal lipase-type domain-containing protein</fullName>
    </recommendedName>
</protein>
<dbReference type="PANTHER" id="PTHR46640">
    <property type="entry name" value="TRIACYLGLYCEROL LIPASE, PUTATIVE (AFU_ORTHOLOGUE AFUA_6G06510)-RELATED"/>
    <property type="match status" value="1"/>
</dbReference>
<dbReference type="AlphaFoldDB" id="A0A0A1THD5"/>
<feature type="region of interest" description="Disordered" evidence="3">
    <location>
        <begin position="309"/>
        <end position="329"/>
    </location>
</feature>
<dbReference type="HOGENOM" id="CLU_032957_1_0_1"/>
<dbReference type="Gene3D" id="3.40.50.1820">
    <property type="entry name" value="alpha/beta hydrolase"/>
    <property type="match status" value="1"/>
</dbReference>
<dbReference type="OrthoDB" id="426718at2759"/>
<evidence type="ECO:0000313" key="7">
    <source>
        <dbReference type="Proteomes" id="UP000039046"/>
    </source>
</evidence>
<evidence type="ECO:0000256" key="1">
    <source>
        <dbReference type="ARBA" id="ARBA00022729"/>
    </source>
</evidence>
<evidence type="ECO:0000256" key="2">
    <source>
        <dbReference type="ARBA" id="ARBA00022801"/>
    </source>
</evidence>
<dbReference type="EMBL" id="CDHN01000003">
    <property type="protein sequence ID" value="CEJ89728.1"/>
    <property type="molecule type" value="Genomic_DNA"/>
</dbReference>
<dbReference type="InterPro" id="IPR051299">
    <property type="entry name" value="AB_hydrolase_lip/est"/>
</dbReference>
<keyword evidence="7" id="KW-1185">Reference proteome</keyword>
<keyword evidence="1 4" id="KW-0732">Signal</keyword>